<dbReference type="AlphaFoldDB" id="A0A7I8VL76"/>
<dbReference type="GO" id="GO:0042273">
    <property type="term" value="P:ribosomal large subunit biogenesis"/>
    <property type="evidence" value="ECO:0007669"/>
    <property type="project" value="TreeGrafter"/>
</dbReference>
<proteinExistence type="inferred from homology"/>
<comment type="subcellular location">
    <subcellularLocation>
        <location evidence="1">Nucleus</location>
        <location evidence="1">Nucleolus</location>
    </subcellularLocation>
</comment>
<dbReference type="GO" id="GO:0005730">
    <property type="term" value="C:nucleolus"/>
    <property type="evidence" value="ECO:0007669"/>
    <property type="project" value="UniProtKB-SubCell"/>
</dbReference>
<protein>
    <recommendedName>
        <fullName evidence="3">Nucleolar protein 16</fullName>
    </recommendedName>
</protein>
<dbReference type="Proteomes" id="UP000549394">
    <property type="component" value="Unassembled WGS sequence"/>
</dbReference>
<name>A0A7I8VL76_9ANNE</name>
<evidence type="ECO:0000313" key="5">
    <source>
        <dbReference type="EMBL" id="CAD5116444.1"/>
    </source>
</evidence>
<dbReference type="PANTHER" id="PTHR13243:SF1">
    <property type="entry name" value="NUCLEOLAR PROTEIN 16"/>
    <property type="match status" value="1"/>
</dbReference>
<keyword evidence="6" id="KW-1185">Reference proteome</keyword>
<dbReference type="Pfam" id="PF09420">
    <property type="entry name" value="Nop16"/>
    <property type="match status" value="1"/>
</dbReference>
<evidence type="ECO:0000256" key="2">
    <source>
        <dbReference type="ARBA" id="ARBA00008479"/>
    </source>
</evidence>
<sequence>MGISADPNATIKLRQAFDEDEVIEKVSTRSIQKIRKEKGHVVKELEEQANVPDKGVFRLPDNEIDFCTHMLDKHGDDYKAMAMDKKNYYQDTPKQIRKKILKFKSIPEHYNTYLESRKKTVN</sequence>
<evidence type="ECO:0000256" key="4">
    <source>
        <dbReference type="ARBA" id="ARBA00023242"/>
    </source>
</evidence>
<dbReference type="EMBL" id="CAJFCJ010000006">
    <property type="protein sequence ID" value="CAD5116444.1"/>
    <property type="molecule type" value="Genomic_DNA"/>
</dbReference>
<organism evidence="5 6">
    <name type="scientific">Dimorphilus gyrociliatus</name>
    <dbReference type="NCBI Taxonomy" id="2664684"/>
    <lineage>
        <taxon>Eukaryota</taxon>
        <taxon>Metazoa</taxon>
        <taxon>Spiralia</taxon>
        <taxon>Lophotrochozoa</taxon>
        <taxon>Annelida</taxon>
        <taxon>Polychaeta</taxon>
        <taxon>Polychaeta incertae sedis</taxon>
        <taxon>Dinophilidae</taxon>
        <taxon>Dimorphilus</taxon>
    </lineage>
</organism>
<evidence type="ECO:0000256" key="1">
    <source>
        <dbReference type="ARBA" id="ARBA00004604"/>
    </source>
</evidence>
<accession>A0A7I8VL76</accession>
<comment type="caution">
    <text evidence="5">The sequence shown here is derived from an EMBL/GenBank/DDBJ whole genome shotgun (WGS) entry which is preliminary data.</text>
</comment>
<gene>
    <name evidence="5" type="ORF">DGYR_LOCUS5076</name>
</gene>
<reference evidence="5 6" key="1">
    <citation type="submission" date="2020-08" db="EMBL/GenBank/DDBJ databases">
        <authorList>
            <person name="Hejnol A."/>
        </authorList>
    </citation>
    <scope>NUCLEOTIDE SEQUENCE [LARGE SCALE GENOMIC DNA]</scope>
</reference>
<evidence type="ECO:0000256" key="3">
    <source>
        <dbReference type="ARBA" id="ARBA00015522"/>
    </source>
</evidence>
<dbReference type="OrthoDB" id="285729at2759"/>
<comment type="similarity">
    <text evidence="2">Belongs to the NOP16 family.</text>
</comment>
<evidence type="ECO:0000313" key="6">
    <source>
        <dbReference type="Proteomes" id="UP000549394"/>
    </source>
</evidence>
<keyword evidence="4" id="KW-0539">Nucleus</keyword>
<dbReference type="InterPro" id="IPR019002">
    <property type="entry name" value="Ribosome_biogenesis_Nop16"/>
</dbReference>
<dbReference type="PANTHER" id="PTHR13243">
    <property type="entry name" value="HSPC111 PROTEIN-RELATED"/>
    <property type="match status" value="1"/>
</dbReference>